<evidence type="ECO:0000256" key="1">
    <source>
        <dbReference type="SAM" id="Phobius"/>
    </source>
</evidence>
<sequence length="110" mass="13185">MTKYYKEKALLATENKIDSIKRDADFFKRNLNRFIVFGTLASFVAPNYGKDKPLYAELNVSYYDLVVFFVIVFASICFISYIIWKVQDRTRMRKLLKRKKELEEEIKSYE</sequence>
<name>A0ABN1JQZ2_9FLAO</name>
<keyword evidence="1" id="KW-0472">Membrane</keyword>
<evidence type="ECO:0000313" key="3">
    <source>
        <dbReference type="Proteomes" id="UP001500736"/>
    </source>
</evidence>
<proteinExistence type="predicted"/>
<gene>
    <name evidence="2" type="ORF">GCM10009431_19470</name>
</gene>
<accession>A0ABN1JQZ2</accession>
<evidence type="ECO:0000313" key="2">
    <source>
        <dbReference type="EMBL" id="GAA0744940.1"/>
    </source>
</evidence>
<keyword evidence="3" id="KW-1185">Reference proteome</keyword>
<keyword evidence="1" id="KW-1133">Transmembrane helix</keyword>
<comment type="caution">
    <text evidence="2">The sequence shown here is derived from an EMBL/GenBank/DDBJ whole genome shotgun (WGS) entry which is preliminary data.</text>
</comment>
<dbReference type="Proteomes" id="UP001500736">
    <property type="component" value="Unassembled WGS sequence"/>
</dbReference>
<organism evidence="2 3">
    <name type="scientific">Gaetbulibacter jejuensis</name>
    <dbReference type="NCBI Taxonomy" id="584607"/>
    <lineage>
        <taxon>Bacteria</taxon>
        <taxon>Pseudomonadati</taxon>
        <taxon>Bacteroidota</taxon>
        <taxon>Flavobacteriia</taxon>
        <taxon>Flavobacteriales</taxon>
        <taxon>Flavobacteriaceae</taxon>
        <taxon>Gaetbulibacter</taxon>
    </lineage>
</organism>
<dbReference type="EMBL" id="BAAAGF010000003">
    <property type="protein sequence ID" value="GAA0744940.1"/>
    <property type="molecule type" value="Genomic_DNA"/>
</dbReference>
<feature type="transmembrane region" description="Helical" evidence="1">
    <location>
        <begin position="61"/>
        <end position="84"/>
    </location>
</feature>
<protein>
    <submittedName>
        <fullName evidence="2">Uncharacterized protein</fullName>
    </submittedName>
</protein>
<keyword evidence="1" id="KW-0812">Transmembrane</keyword>
<feature type="transmembrane region" description="Helical" evidence="1">
    <location>
        <begin position="31"/>
        <end position="49"/>
    </location>
</feature>
<dbReference type="RefSeq" id="WP_131506625.1">
    <property type="nucleotide sequence ID" value="NZ_BAAAGF010000003.1"/>
</dbReference>
<reference evidence="2 3" key="1">
    <citation type="journal article" date="2019" name="Int. J. Syst. Evol. Microbiol.">
        <title>The Global Catalogue of Microorganisms (GCM) 10K type strain sequencing project: providing services to taxonomists for standard genome sequencing and annotation.</title>
        <authorList>
            <consortium name="The Broad Institute Genomics Platform"/>
            <consortium name="The Broad Institute Genome Sequencing Center for Infectious Disease"/>
            <person name="Wu L."/>
            <person name="Ma J."/>
        </authorList>
    </citation>
    <scope>NUCLEOTIDE SEQUENCE [LARGE SCALE GENOMIC DNA]</scope>
    <source>
        <strain evidence="2 3">JCM 15976</strain>
    </source>
</reference>